<name>A0A3N1H3G8_9PSEU</name>
<gene>
    <name evidence="3" type="ORF">EDD40_2324</name>
</gene>
<keyword evidence="2" id="KW-1133">Transmembrane helix</keyword>
<protein>
    <submittedName>
        <fullName evidence="3">Uncharacterized protein</fullName>
    </submittedName>
</protein>
<dbReference type="OrthoDB" id="3660011at2"/>
<sequence>MSDEVRDMIRSALADEPALGLAFEQVVEDGRKRRARRRLGVLTVAAVGVVAVAAVAVSGTFAQTSAPAAGVLSTSPTSATSSVAALGCVAEAMTGGFPDRPRGTATPEELAESGRLTEAVERLPLPLPAGVEATPLRLCALDASWGGDFRLTGDRSVFVYVRPLGGQSPSGCVLHTPETRCSVKALPDGSTARVTVEPGPEATLASADVWRADGTYAHVMETGGRGSVTRVLDDEQLTAIAAAPQLKVLAVGRVVPADPSDRRAAELGAVLVGAFPPGLGIERIPAEEALVFRARQGGYRTFANLTDAAGAGWVMVSLEKPDGGEVTCGGRATCRLVALSDGREAALDTAVEGGVTRLSLHAKAADGTRISVQTSNVADTGDGSATPTRPTPPLTEVDLARIAELPGLHW</sequence>
<organism evidence="3 4">
    <name type="scientific">Saccharothrix texasensis</name>
    <dbReference type="NCBI Taxonomy" id="103734"/>
    <lineage>
        <taxon>Bacteria</taxon>
        <taxon>Bacillati</taxon>
        <taxon>Actinomycetota</taxon>
        <taxon>Actinomycetes</taxon>
        <taxon>Pseudonocardiales</taxon>
        <taxon>Pseudonocardiaceae</taxon>
        <taxon>Saccharothrix</taxon>
    </lineage>
</organism>
<keyword evidence="4" id="KW-1185">Reference proteome</keyword>
<keyword evidence="2" id="KW-0812">Transmembrane</keyword>
<reference evidence="3 4" key="1">
    <citation type="submission" date="2018-11" db="EMBL/GenBank/DDBJ databases">
        <title>Sequencing the genomes of 1000 actinobacteria strains.</title>
        <authorList>
            <person name="Klenk H.-P."/>
        </authorList>
    </citation>
    <scope>NUCLEOTIDE SEQUENCE [LARGE SCALE GENOMIC DNA]</scope>
    <source>
        <strain evidence="3 4">DSM 44231</strain>
    </source>
</reference>
<feature type="transmembrane region" description="Helical" evidence="2">
    <location>
        <begin position="39"/>
        <end position="62"/>
    </location>
</feature>
<dbReference type="RefSeq" id="WP_123742898.1">
    <property type="nucleotide sequence ID" value="NZ_RJKM01000001.1"/>
</dbReference>
<evidence type="ECO:0000313" key="4">
    <source>
        <dbReference type="Proteomes" id="UP000268727"/>
    </source>
</evidence>
<comment type="caution">
    <text evidence="3">The sequence shown here is derived from an EMBL/GenBank/DDBJ whole genome shotgun (WGS) entry which is preliminary data.</text>
</comment>
<evidence type="ECO:0000256" key="1">
    <source>
        <dbReference type="SAM" id="MobiDB-lite"/>
    </source>
</evidence>
<evidence type="ECO:0000313" key="3">
    <source>
        <dbReference type="EMBL" id="ROP37039.1"/>
    </source>
</evidence>
<accession>A0A3N1H3G8</accession>
<feature type="region of interest" description="Disordered" evidence="1">
    <location>
        <begin position="373"/>
        <end position="394"/>
    </location>
</feature>
<keyword evidence="2" id="KW-0472">Membrane</keyword>
<feature type="compositionally biased region" description="Polar residues" evidence="1">
    <location>
        <begin position="373"/>
        <end position="388"/>
    </location>
</feature>
<evidence type="ECO:0000256" key="2">
    <source>
        <dbReference type="SAM" id="Phobius"/>
    </source>
</evidence>
<dbReference type="Proteomes" id="UP000268727">
    <property type="component" value="Unassembled WGS sequence"/>
</dbReference>
<dbReference type="AlphaFoldDB" id="A0A3N1H3G8"/>
<dbReference type="EMBL" id="RJKM01000001">
    <property type="protein sequence ID" value="ROP37039.1"/>
    <property type="molecule type" value="Genomic_DNA"/>
</dbReference>
<proteinExistence type="predicted"/>